<sequence>MTDPLAQPADQTRDRPRQVNIVSVLLVVFGGLSLMLAMLLLSIVNNESDLPPWIYVLVYGQLLLAGLQILSGIFVWLGKAWARTAAMVVCGINLVGAVFSLVSGSIFQAVTAGVVNIALLRLLRSTEVTDWCER</sequence>
<keyword evidence="1" id="KW-0812">Transmembrane</keyword>
<reference evidence="2" key="1">
    <citation type="submission" date="2021-01" db="EMBL/GenBank/DDBJ databases">
        <title>Whole genome shotgun sequence of Virgisporangium ochraceum NBRC 16418.</title>
        <authorList>
            <person name="Komaki H."/>
            <person name="Tamura T."/>
        </authorList>
    </citation>
    <scope>NUCLEOTIDE SEQUENCE</scope>
    <source>
        <strain evidence="2">NBRC 16418</strain>
    </source>
</reference>
<comment type="caution">
    <text evidence="2">The sequence shown here is derived from an EMBL/GenBank/DDBJ whole genome shotgun (WGS) entry which is preliminary data.</text>
</comment>
<dbReference type="RefSeq" id="WP_203933685.1">
    <property type="nucleotide sequence ID" value="NZ_BOPH01000126.1"/>
</dbReference>
<evidence type="ECO:0000313" key="3">
    <source>
        <dbReference type="Proteomes" id="UP000635606"/>
    </source>
</evidence>
<dbReference type="EMBL" id="BOPH01000126">
    <property type="protein sequence ID" value="GIJ73868.1"/>
    <property type="molecule type" value="Genomic_DNA"/>
</dbReference>
<dbReference type="AlphaFoldDB" id="A0A8J4A436"/>
<feature type="transmembrane region" description="Helical" evidence="1">
    <location>
        <begin position="84"/>
        <end position="107"/>
    </location>
</feature>
<organism evidence="2 3">
    <name type="scientific">Virgisporangium ochraceum</name>
    <dbReference type="NCBI Taxonomy" id="65505"/>
    <lineage>
        <taxon>Bacteria</taxon>
        <taxon>Bacillati</taxon>
        <taxon>Actinomycetota</taxon>
        <taxon>Actinomycetes</taxon>
        <taxon>Micromonosporales</taxon>
        <taxon>Micromonosporaceae</taxon>
        <taxon>Virgisporangium</taxon>
    </lineage>
</organism>
<keyword evidence="1" id="KW-0472">Membrane</keyword>
<evidence type="ECO:0000313" key="2">
    <source>
        <dbReference type="EMBL" id="GIJ73868.1"/>
    </source>
</evidence>
<accession>A0A8J4A436</accession>
<name>A0A8J4A436_9ACTN</name>
<feature type="transmembrane region" description="Helical" evidence="1">
    <location>
        <begin position="21"/>
        <end position="41"/>
    </location>
</feature>
<feature type="transmembrane region" description="Helical" evidence="1">
    <location>
        <begin position="53"/>
        <end position="77"/>
    </location>
</feature>
<dbReference type="Proteomes" id="UP000635606">
    <property type="component" value="Unassembled WGS sequence"/>
</dbReference>
<keyword evidence="3" id="KW-1185">Reference proteome</keyword>
<protein>
    <submittedName>
        <fullName evidence="2">Uncharacterized protein</fullName>
    </submittedName>
</protein>
<gene>
    <name evidence="2" type="ORF">Voc01_087850</name>
</gene>
<proteinExistence type="predicted"/>
<evidence type="ECO:0000256" key="1">
    <source>
        <dbReference type="SAM" id="Phobius"/>
    </source>
</evidence>
<keyword evidence="1" id="KW-1133">Transmembrane helix</keyword>